<keyword evidence="4" id="KW-1185">Reference proteome</keyword>
<evidence type="ECO:0000256" key="2">
    <source>
        <dbReference type="SAM" id="Phobius"/>
    </source>
</evidence>
<dbReference type="KEGG" id="scyp:JYB88_01750"/>
<keyword evidence="2" id="KW-1133">Transmembrane helix</keyword>
<proteinExistence type="predicted"/>
<name>A0A975ALH3_9GAMM</name>
<feature type="compositionally biased region" description="Low complexity" evidence="1">
    <location>
        <begin position="211"/>
        <end position="222"/>
    </location>
</feature>
<keyword evidence="2" id="KW-0472">Membrane</keyword>
<feature type="transmembrane region" description="Helical" evidence="2">
    <location>
        <begin position="137"/>
        <end position="159"/>
    </location>
</feature>
<accession>A0A975ALH3</accession>
<dbReference type="RefSeq" id="WP_207325261.1">
    <property type="nucleotide sequence ID" value="NZ_CP071504.1"/>
</dbReference>
<evidence type="ECO:0000313" key="3">
    <source>
        <dbReference type="EMBL" id="QSX30407.1"/>
    </source>
</evidence>
<feature type="region of interest" description="Disordered" evidence="1">
    <location>
        <begin position="211"/>
        <end position="232"/>
    </location>
</feature>
<evidence type="ECO:0000256" key="1">
    <source>
        <dbReference type="SAM" id="MobiDB-lite"/>
    </source>
</evidence>
<dbReference type="AlphaFoldDB" id="A0A975ALH3"/>
<feature type="transmembrane region" description="Helical" evidence="2">
    <location>
        <begin position="165"/>
        <end position="184"/>
    </location>
</feature>
<dbReference type="EMBL" id="CP071504">
    <property type="protein sequence ID" value="QSX30407.1"/>
    <property type="molecule type" value="Genomic_DNA"/>
</dbReference>
<evidence type="ECO:0000313" key="4">
    <source>
        <dbReference type="Proteomes" id="UP000663281"/>
    </source>
</evidence>
<keyword evidence="2" id="KW-0812">Transmembrane</keyword>
<organism evidence="3 4">
    <name type="scientific">Shewanella cyperi</name>
    <dbReference type="NCBI Taxonomy" id="2814292"/>
    <lineage>
        <taxon>Bacteria</taxon>
        <taxon>Pseudomonadati</taxon>
        <taxon>Pseudomonadota</taxon>
        <taxon>Gammaproteobacteria</taxon>
        <taxon>Alteromonadales</taxon>
        <taxon>Shewanellaceae</taxon>
        <taxon>Shewanella</taxon>
    </lineage>
</organism>
<dbReference type="Proteomes" id="UP000663281">
    <property type="component" value="Chromosome"/>
</dbReference>
<reference evidence="3 4" key="1">
    <citation type="submission" date="2021-03" db="EMBL/GenBank/DDBJ databases">
        <title>Novel species identification of genus Shewanella.</title>
        <authorList>
            <person name="Liu G."/>
            <person name="Zhang Q."/>
        </authorList>
    </citation>
    <scope>NUCLEOTIDE SEQUENCE [LARGE SCALE GENOMIC DNA]</scope>
    <source>
        <strain evidence="3 4">FJAT-53726</strain>
    </source>
</reference>
<protein>
    <submittedName>
        <fullName evidence="3">Uncharacterized protein</fullName>
    </submittedName>
</protein>
<gene>
    <name evidence="3" type="ORF">JYB88_01750</name>
</gene>
<sequence length="232" mass="25776">MNIDLIINLFKDGYFWLAILAFVIPVISSLKHIVEFYDSSKKLRSASITAALADPNVTDELKEHLRDEANLEHFRIIYGVRLSTPMLNATMVLKARVGAQVQFRHVLNVIKTSPDIDDMTSLSYRVKLGRFDRWSGWYNLILGFSMAMFGIPLTMLALYSVTASFHAGLLLIGLFCLGMGFYMAKDGILVLSVRHVNKALADYERAHANTNNHSSAATDNSSPDSDTAPGMA</sequence>
<feature type="transmembrane region" description="Helical" evidence="2">
    <location>
        <begin position="14"/>
        <end position="34"/>
    </location>
</feature>